<organism evidence="3 4">
    <name type="scientific">Nocardia aurea</name>
    <dbReference type="NCBI Taxonomy" id="2144174"/>
    <lineage>
        <taxon>Bacteria</taxon>
        <taxon>Bacillati</taxon>
        <taxon>Actinomycetota</taxon>
        <taxon>Actinomycetes</taxon>
        <taxon>Mycobacteriales</taxon>
        <taxon>Nocardiaceae</taxon>
        <taxon>Nocardia</taxon>
    </lineage>
</organism>
<feature type="compositionally biased region" description="Pro residues" evidence="1">
    <location>
        <begin position="190"/>
        <end position="205"/>
    </location>
</feature>
<feature type="transmembrane region" description="Helical" evidence="2">
    <location>
        <begin position="533"/>
        <end position="555"/>
    </location>
</feature>
<evidence type="ECO:0000313" key="4">
    <source>
        <dbReference type="Proteomes" id="UP001551695"/>
    </source>
</evidence>
<evidence type="ECO:0000313" key="3">
    <source>
        <dbReference type="EMBL" id="MEV0710927.1"/>
    </source>
</evidence>
<accession>A0ABV3FZS6</accession>
<keyword evidence="2" id="KW-0472">Membrane</keyword>
<keyword evidence="2" id="KW-0812">Transmembrane</keyword>
<reference evidence="3 4" key="1">
    <citation type="submission" date="2024-06" db="EMBL/GenBank/DDBJ databases">
        <title>The Natural Products Discovery Center: Release of the First 8490 Sequenced Strains for Exploring Actinobacteria Biosynthetic Diversity.</title>
        <authorList>
            <person name="Kalkreuter E."/>
            <person name="Kautsar S.A."/>
            <person name="Yang D."/>
            <person name="Bader C.D."/>
            <person name="Teijaro C.N."/>
            <person name="Fluegel L."/>
            <person name="Davis C.M."/>
            <person name="Simpson J.R."/>
            <person name="Lauterbach L."/>
            <person name="Steele A.D."/>
            <person name="Gui C."/>
            <person name="Meng S."/>
            <person name="Li G."/>
            <person name="Viehrig K."/>
            <person name="Ye F."/>
            <person name="Su P."/>
            <person name="Kiefer A.F."/>
            <person name="Nichols A."/>
            <person name="Cepeda A.J."/>
            <person name="Yan W."/>
            <person name="Fan B."/>
            <person name="Jiang Y."/>
            <person name="Adhikari A."/>
            <person name="Zheng C.-J."/>
            <person name="Schuster L."/>
            <person name="Cowan T.M."/>
            <person name="Smanski M.J."/>
            <person name="Chevrette M.G."/>
            <person name="De Carvalho L.P.S."/>
            <person name="Shen B."/>
        </authorList>
    </citation>
    <scope>NUCLEOTIDE SEQUENCE [LARGE SCALE GENOMIC DNA]</scope>
    <source>
        <strain evidence="3 4">NPDC050403</strain>
    </source>
</reference>
<sequence>MSSEDSKQLSVAELLARNGAQGASSGGGRRRRGNRGISVAELTGDLPVIKDGGSHSAHAAPEADTPEPPGYEPQSYGPQSYEQPAYEPPAYEAPSYETPRFDPSQFGSAAPEPVSYTPPEPEPSYSPMSGPITRYDPLSPYAPPEPPQRATDPLMQRSGRVMPGREMPGPSSRHSTEPDAAAGHYGAPAPTYPPEPPPVAEPPAPRRSGRRRHHEPDESATQVYRLPGVAPAESARPDLGGRNGNSPAPEPQEPRSRQGRAARRRAAEAEEGPSTAPWQAPAEEFPQEPAQRPLSPLADGASLAPPRNRPQPPEPTGRGSSRRDDRGPRTGSLPAWSRRRAPAPQDDAPESGGISTAAWSLASQDQQLVSGSTVAGDLLRDGVERAERDKRERAGRGPVDLVEPDEGYTDVYEPYADGYDDNFDADGFDGDGFDADDYYDDDPDGDEAGPKRASKKASGRRSRATRRDEDDANRRQWLVLGGQSAGAAIAGMLLFKGFERMWEMLPWVALTLAMIVILGLVTLVRILRKTDDILSTVIAVVVGIFVTLGPLAFLLSTN</sequence>
<evidence type="ECO:0000256" key="1">
    <source>
        <dbReference type="SAM" id="MobiDB-lite"/>
    </source>
</evidence>
<feature type="transmembrane region" description="Helical" evidence="2">
    <location>
        <begin position="507"/>
        <end position="527"/>
    </location>
</feature>
<keyword evidence="2" id="KW-1133">Transmembrane helix</keyword>
<feature type="compositionally biased region" description="Acidic residues" evidence="1">
    <location>
        <begin position="434"/>
        <end position="447"/>
    </location>
</feature>
<proteinExistence type="predicted"/>
<keyword evidence="4" id="KW-1185">Reference proteome</keyword>
<feature type="region of interest" description="Disordered" evidence="1">
    <location>
        <begin position="1"/>
        <end position="416"/>
    </location>
</feature>
<evidence type="ECO:0000256" key="2">
    <source>
        <dbReference type="SAM" id="Phobius"/>
    </source>
</evidence>
<feature type="compositionally biased region" description="Low complexity" evidence="1">
    <location>
        <begin position="80"/>
        <end position="97"/>
    </location>
</feature>
<name>A0ABV3FZS6_9NOCA</name>
<gene>
    <name evidence="3" type="ORF">AB0I48_25500</name>
</gene>
<protein>
    <submittedName>
        <fullName evidence="3">Uncharacterized protein</fullName>
    </submittedName>
</protein>
<dbReference type="Proteomes" id="UP001551695">
    <property type="component" value="Unassembled WGS sequence"/>
</dbReference>
<feature type="region of interest" description="Disordered" evidence="1">
    <location>
        <begin position="434"/>
        <end position="469"/>
    </location>
</feature>
<dbReference type="EMBL" id="JBFAKC010000012">
    <property type="protein sequence ID" value="MEV0710927.1"/>
    <property type="molecule type" value="Genomic_DNA"/>
</dbReference>
<feature type="compositionally biased region" description="Basic residues" evidence="1">
    <location>
        <begin position="452"/>
        <end position="464"/>
    </location>
</feature>
<feature type="compositionally biased region" description="Polar residues" evidence="1">
    <location>
        <begin position="353"/>
        <end position="373"/>
    </location>
</feature>
<comment type="caution">
    <text evidence="3">The sequence shown here is derived from an EMBL/GenBank/DDBJ whole genome shotgun (WGS) entry which is preliminary data.</text>
</comment>
<feature type="compositionally biased region" description="Basic and acidic residues" evidence="1">
    <location>
        <begin position="378"/>
        <end position="395"/>
    </location>
</feature>
<dbReference type="RefSeq" id="WP_357787043.1">
    <property type="nucleotide sequence ID" value="NZ_JBFAKC010000012.1"/>
</dbReference>